<evidence type="ECO:0008006" key="3">
    <source>
        <dbReference type="Google" id="ProtNLM"/>
    </source>
</evidence>
<name>A0A255ZRE5_9FLAO</name>
<organism evidence="1 2">
    <name type="scientific">Flavobacterium cyanobacteriorum</name>
    <dbReference type="NCBI Taxonomy" id="2022802"/>
    <lineage>
        <taxon>Bacteria</taxon>
        <taxon>Pseudomonadati</taxon>
        <taxon>Bacteroidota</taxon>
        <taxon>Flavobacteriia</taxon>
        <taxon>Flavobacteriales</taxon>
        <taxon>Flavobacteriaceae</taxon>
        <taxon>Flavobacterium</taxon>
    </lineage>
</organism>
<protein>
    <recommendedName>
        <fullName evidence="3">2'-5' RNA ligase</fullName>
    </recommendedName>
</protein>
<dbReference type="SUPFAM" id="SSF55144">
    <property type="entry name" value="LigT-like"/>
    <property type="match status" value="1"/>
</dbReference>
<dbReference type="EMBL" id="NOXV01000177">
    <property type="protein sequence ID" value="OYQ43504.1"/>
    <property type="molecule type" value="Genomic_DNA"/>
</dbReference>
<gene>
    <name evidence="1" type="ORF">CHU92_03325</name>
</gene>
<dbReference type="InterPro" id="IPR009097">
    <property type="entry name" value="Cyclic_Pdiesterase"/>
</dbReference>
<accession>A0A255ZRE5</accession>
<reference evidence="1 2" key="1">
    <citation type="submission" date="2017-07" db="EMBL/GenBank/DDBJ databases">
        <title>Flavobacterium cyanobacteriorum sp. nov., isolated from cyanobacterial aggregates in a eutrophic lake.</title>
        <authorList>
            <person name="Cai H."/>
        </authorList>
    </citation>
    <scope>NUCLEOTIDE SEQUENCE [LARGE SCALE GENOMIC DNA]</scope>
    <source>
        <strain evidence="1 2">TH021</strain>
    </source>
</reference>
<evidence type="ECO:0000313" key="2">
    <source>
        <dbReference type="Proteomes" id="UP000216605"/>
    </source>
</evidence>
<dbReference type="AlphaFoldDB" id="A0A255ZRE5"/>
<dbReference type="Pfam" id="PF13563">
    <property type="entry name" value="2_5_RNA_ligase2"/>
    <property type="match status" value="1"/>
</dbReference>
<dbReference type="Gene3D" id="3.90.1140.10">
    <property type="entry name" value="Cyclic phosphodiesterase"/>
    <property type="match status" value="1"/>
</dbReference>
<dbReference type="Proteomes" id="UP000216605">
    <property type="component" value="Unassembled WGS sequence"/>
</dbReference>
<keyword evidence="2" id="KW-1185">Reference proteome</keyword>
<dbReference type="RefSeq" id="WP_094412585.1">
    <property type="nucleotide sequence ID" value="NZ_NOXV01000177.1"/>
</dbReference>
<evidence type="ECO:0000313" key="1">
    <source>
        <dbReference type="EMBL" id="OYQ43504.1"/>
    </source>
</evidence>
<comment type="caution">
    <text evidence="1">The sequence shown here is derived from an EMBL/GenBank/DDBJ whole genome shotgun (WGS) entry which is preliminary data.</text>
</comment>
<proteinExistence type="predicted"/>
<dbReference type="OrthoDB" id="1351981at2"/>
<sequence length="206" mass="23016">MFAEQNFVMPKKNPSQFSLFPEPQYSYHILLSPPGPVKADVAGMKETLDAMIGIGIHNFTPAHITLHTLEAAETVNIKDILKTALAGQRKFTVKMGGCEAWNHALVLKVANPEPVAALAAIVKAPHKAPVKVERQTSLLDRPKRPKAIITPHITIARGLAEDDLNRIEDFAPFDYRNEWLCDRVTIVRRKSDSNGRFVKYAEIKLK</sequence>